<dbReference type="HOGENOM" id="CLU_3428482_0_0_1"/>
<reference evidence="2" key="1">
    <citation type="journal article" date="2013" name="Mol. Plant Microbe Interact.">
        <title>Global aspects of pacC regulation of pathogenicity genes in Colletotrichum gloeosporioides as revealed by transcriptome analysis.</title>
        <authorList>
            <person name="Alkan N."/>
            <person name="Meng X."/>
            <person name="Friedlander G."/>
            <person name="Reuveni E."/>
            <person name="Sukno S."/>
            <person name="Sherman A."/>
            <person name="Thon M."/>
            <person name="Fluhr R."/>
            <person name="Prusky D."/>
        </authorList>
    </citation>
    <scope>NUCLEOTIDE SEQUENCE [LARGE SCALE GENOMIC DNA]</scope>
    <source>
        <strain evidence="2">Cg-14</strain>
    </source>
</reference>
<proteinExistence type="predicted"/>
<sequence>MAAFIAKFTASLFSTGSFAL</sequence>
<name>T0LV51_COLGC</name>
<evidence type="ECO:0000313" key="2">
    <source>
        <dbReference type="Proteomes" id="UP000015530"/>
    </source>
</evidence>
<comment type="caution">
    <text evidence="1">The sequence shown here is derived from an EMBL/GenBank/DDBJ whole genome shotgun (WGS) entry which is preliminary data.</text>
</comment>
<evidence type="ECO:0000313" key="1">
    <source>
        <dbReference type="EMBL" id="EQB52200.1"/>
    </source>
</evidence>
<organism evidence="1 2">
    <name type="scientific">Colletotrichum gloeosporioides (strain Cg-14)</name>
    <name type="common">Anthracnose fungus</name>
    <name type="synonym">Glomerella cingulata</name>
    <dbReference type="NCBI Taxonomy" id="1237896"/>
    <lineage>
        <taxon>Eukaryota</taxon>
        <taxon>Fungi</taxon>
        <taxon>Dikarya</taxon>
        <taxon>Ascomycota</taxon>
        <taxon>Pezizomycotina</taxon>
        <taxon>Sordariomycetes</taxon>
        <taxon>Hypocreomycetidae</taxon>
        <taxon>Glomerellales</taxon>
        <taxon>Glomerellaceae</taxon>
        <taxon>Colletotrichum</taxon>
        <taxon>Colletotrichum gloeosporioides species complex</taxon>
    </lineage>
</organism>
<accession>T0LV51</accession>
<gene>
    <name evidence="1" type="ORF">CGLO_08194</name>
</gene>
<dbReference type="EMBL" id="AMYD01001638">
    <property type="protein sequence ID" value="EQB52200.1"/>
    <property type="molecule type" value="Genomic_DNA"/>
</dbReference>
<protein>
    <submittedName>
        <fullName evidence="1">Uncharacterized protein</fullName>
    </submittedName>
</protein>
<dbReference type="Proteomes" id="UP000015530">
    <property type="component" value="Unassembled WGS sequence"/>
</dbReference>
<dbReference type="AlphaFoldDB" id="T0LV51"/>